<accession>A0ACB8I4T5</accession>
<protein>
    <submittedName>
        <fullName evidence="1">Pentatricopeptide repeat-containing protein</fullName>
    </submittedName>
</protein>
<proteinExistence type="predicted"/>
<evidence type="ECO:0000313" key="2">
    <source>
        <dbReference type="Proteomes" id="UP000829398"/>
    </source>
</evidence>
<comment type="caution">
    <text evidence="1">The sequence shown here is derived from an EMBL/GenBank/DDBJ whole genome shotgun (WGS) entry which is preliminary data.</text>
</comment>
<dbReference type="Proteomes" id="UP000829398">
    <property type="component" value="Chromosome 9"/>
</dbReference>
<organism evidence="1 2">
    <name type="scientific">Citrus sinensis</name>
    <name type="common">Sweet orange</name>
    <name type="synonym">Citrus aurantium var. sinensis</name>
    <dbReference type="NCBI Taxonomy" id="2711"/>
    <lineage>
        <taxon>Eukaryota</taxon>
        <taxon>Viridiplantae</taxon>
        <taxon>Streptophyta</taxon>
        <taxon>Embryophyta</taxon>
        <taxon>Tracheophyta</taxon>
        <taxon>Spermatophyta</taxon>
        <taxon>Magnoliopsida</taxon>
        <taxon>eudicotyledons</taxon>
        <taxon>Gunneridae</taxon>
        <taxon>Pentapetalae</taxon>
        <taxon>rosids</taxon>
        <taxon>malvids</taxon>
        <taxon>Sapindales</taxon>
        <taxon>Rutaceae</taxon>
        <taxon>Aurantioideae</taxon>
        <taxon>Citrus</taxon>
    </lineage>
</organism>
<dbReference type="EMBL" id="CM039178">
    <property type="protein sequence ID" value="KAH9681487.1"/>
    <property type="molecule type" value="Genomic_DNA"/>
</dbReference>
<evidence type="ECO:0000313" key="1">
    <source>
        <dbReference type="EMBL" id="KAH9681487.1"/>
    </source>
</evidence>
<sequence>MQEPNVFVYHAFSSLQLKFCSQVKTFSSLINACSLLLGICCGEAVHGQVWKNGFSSPVFVQTAMVDNYSYSNKFFESRRVSRRLFDEMPERKFATWNTMIDAYARLAELLFNKMPAWDIRSWTTMITSYSQNKQFREALDAFNKTKKSGTGSDQVTMATVLSACAHLGALDLGRGIQIYCRSLGRSLLVFFKLREKNLLCWNSITEALAIHGFAHEALGMFDRMTYENVRPNGVTLLGGRRSLSMTCEYSINHEVENYGCMVDLMSKIGFLEDALKLIRSRKCQPNAPNNSGYCTLVRNMYTEMSRWADVAIIMVAMKELGIEKRCPDSSWIEMERKVYLFTASDKSHPASEEIYSLFSKLDFF</sequence>
<keyword evidence="2" id="KW-1185">Reference proteome</keyword>
<name>A0ACB8I4T5_CITSI</name>
<gene>
    <name evidence="1" type="ORF">KPL71_026993</name>
</gene>
<reference evidence="2" key="1">
    <citation type="journal article" date="2023" name="Hortic. Res.">
        <title>A chromosome-level phased genome enabling allele-level studies in sweet orange: a case study on citrus Huanglongbing tolerance.</title>
        <authorList>
            <person name="Wu B."/>
            <person name="Yu Q."/>
            <person name="Deng Z."/>
            <person name="Duan Y."/>
            <person name="Luo F."/>
            <person name="Gmitter F. Jr."/>
        </authorList>
    </citation>
    <scope>NUCLEOTIDE SEQUENCE [LARGE SCALE GENOMIC DNA]</scope>
    <source>
        <strain evidence="2">cv. Valencia</strain>
    </source>
</reference>